<organism evidence="2 3">
    <name type="scientific">Amycolatopsis alba DSM 44262</name>
    <dbReference type="NCBI Taxonomy" id="1125972"/>
    <lineage>
        <taxon>Bacteria</taxon>
        <taxon>Bacillati</taxon>
        <taxon>Actinomycetota</taxon>
        <taxon>Actinomycetes</taxon>
        <taxon>Pseudonocardiales</taxon>
        <taxon>Pseudonocardiaceae</taxon>
        <taxon>Amycolatopsis</taxon>
    </lineage>
</organism>
<evidence type="ECO:0000313" key="2">
    <source>
        <dbReference type="EMBL" id="OXM43145.1"/>
    </source>
</evidence>
<gene>
    <name evidence="2" type="ORF">CFP75_39790</name>
</gene>
<keyword evidence="3" id="KW-1185">Reference proteome</keyword>
<reference evidence="2 3" key="1">
    <citation type="submission" date="2017-07" db="EMBL/GenBank/DDBJ databases">
        <title>Amycolatopsis alba DSM 44262 Genome sequencing and assembly.</title>
        <authorList>
            <person name="Kaur N."/>
            <person name="Mayilraj S."/>
        </authorList>
    </citation>
    <scope>NUCLEOTIDE SEQUENCE [LARGE SCALE GENOMIC DNA]</scope>
    <source>
        <strain evidence="2 3">DSM 44262</strain>
    </source>
</reference>
<evidence type="ECO:0000313" key="3">
    <source>
        <dbReference type="Proteomes" id="UP000215563"/>
    </source>
</evidence>
<dbReference type="Proteomes" id="UP000215563">
    <property type="component" value="Unassembled WGS sequence"/>
</dbReference>
<name>A0A229R988_AMYAL</name>
<protein>
    <submittedName>
        <fullName evidence="2">Uncharacterized protein</fullName>
    </submittedName>
</protein>
<evidence type="ECO:0000256" key="1">
    <source>
        <dbReference type="SAM" id="MobiDB-lite"/>
    </source>
</evidence>
<comment type="caution">
    <text evidence="2">The sequence shown here is derived from an EMBL/GenBank/DDBJ whole genome shotgun (WGS) entry which is preliminary data.</text>
</comment>
<dbReference type="AlphaFoldDB" id="A0A229R988"/>
<feature type="region of interest" description="Disordered" evidence="1">
    <location>
        <begin position="109"/>
        <end position="157"/>
    </location>
</feature>
<sequence>MVRDRNDRVVTTTTAAVPGAAHHTSERVVPLADLVDKAAVKVSEVRATRVDDGLVLDREDAGPLLSDALGRHIVHRCSPTEHWFVDVQAGTAVRLVVDRSDPGHPVAYMAQSPSPGSEPDLYRQLVDAARSGAAPAATESTARHDRPPHAGPKAVAS</sequence>
<dbReference type="EMBL" id="NMQU01000158">
    <property type="protein sequence ID" value="OXM43145.1"/>
    <property type="molecule type" value="Genomic_DNA"/>
</dbReference>
<accession>A0A229R988</accession>
<proteinExistence type="predicted"/>